<protein>
    <submittedName>
        <fullName evidence="1">Uncharacterized protein</fullName>
    </submittedName>
</protein>
<gene>
    <name evidence="1" type="ORF">JOE61_001510</name>
</gene>
<keyword evidence="2" id="KW-1185">Reference proteome</keyword>
<dbReference type="Proteomes" id="UP000732378">
    <property type="component" value="Unassembled WGS sequence"/>
</dbReference>
<accession>A0ABS2M948</accession>
<organism evidence="1 2">
    <name type="scientific">Nocardioides salarius</name>
    <dbReference type="NCBI Taxonomy" id="374513"/>
    <lineage>
        <taxon>Bacteria</taxon>
        <taxon>Bacillati</taxon>
        <taxon>Actinomycetota</taxon>
        <taxon>Actinomycetes</taxon>
        <taxon>Propionibacteriales</taxon>
        <taxon>Nocardioidaceae</taxon>
        <taxon>Nocardioides</taxon>
    </lineage>
</organism>
<proteinExistence type="predicted"/>
<sequence>MDLLIATTLVVCLWCLAPLPLAVAIGRAFRDGHKLDVHQIEAALATLGRPGSDRTRFQSDCD</sequence>
<evidence type="ECO:0000313" key="1">
    <source>
        <dbReference type="EMBL" id="MBM7507696.1"/>
    </source>
</evidence>
<comment type="caution">
    <text evidence="1">The sequence shown here is derived from an EMBL/GenBank/DDBJ whole genome shotgun (WGS) entry which is preliminary data.</text>
</comment>
<reference evidence="1 2" key="1">
    <citation type="submission" date="2021-01" db="EMBL/GenBank/DDBJ databases">
        <title>Sequencing the genomes of 1000 actinobacteria strains.</title>
        <authorList>
            <person name="Klenk H.-P."/>
        </authorList>
    </citation>
    <scope>NUCLEOTIDE SEQUENCE [LARGE SCALE GENOMIC DNA]</scope>
    <source>
        <strain evidence="1 2">DSM 18239</strain>
    </source>
</reference>
<dbReference type="EMBL" id="JAFBBZ010000001">
    <property type="protein sequence ID" value="MBM7507696.1"/>
    <property type="molecule type" value="Genomic_DNA"/>
</dbReference>
<name>A0ABS2M948_9ACTN</name>
<dbReference type="RefSeq" id="WP_193669887.1">
    <property type="nucleotide sequence ID" value="NZ_JACDTV010000011.1"/>
</dbReference>
<evidence type="ECO:0000313" key="2">
    <source>
        <dbReference type="Proteomes" id="UP000732378"/>
    </source>
</evidence>